<feature type="compositionally biased region" description="Polar residues" evidence="4">
    <location>
        <begin position="11"/>
        <end position="21"/>
    </location>
</feature>
<dbReference type="Pfam" id="PF18265">
    <property type="entry name" value="Nas2_N"/>
    <property type="match status" value="1"/>
</dbReference>
<dbReference type="PANTHER" id="PTHR12651:SF1">
    <property type="entry name" value="26S PROTEASOME NON-ATPASE REGULATORY SUBUNIT 9"/>
    <property type="match status" value="1"/>
</dbReference>
<dbReference type="SMART" id="SM00228">
    <property type="entry name" value="PDZ"/>
    <property type="match status" value="1"/>
</dbReference>
<dbReference type="InterPro" id="IPR001478">
    <property type="entry name" value="PDZ"/>
</dbReference>
<reference evidence="6 7" key="1">
    <citation type="submission" date="2021-11" db="EMBL/GenBank/DDBJ databases">
        <title>Black yeast isolated from Biological Soil Crust.</title>
        <authorList>
            <person name="Kurbessoian T."/>
        </authorList>
    </citation>
    <scope>NUCLEOTIDE SEQUENCE [LARGE SCALE GENOMIC DNA]</scope>
    <source>
        <strain evidence="6 7">CCFEE 5522</strain>
    </source>
</reference>
<feature type="region of interest" description="Disordered" evidence="4">
    <location>
        <begin position="1"/>
        <end position="25"/>
    </location>
</feature>
<feature type="domain" description="PDZ" evidence="5">
    <location>
        <begin position="127"/>
        <end position="207"/>
    </location>
</feature>
<dbReference type="InterPro" id="IPR040815">
    <property type="entry name" value="Nas2_N"/>
</dbReference>
<evidence type="ECO:0000313" key="6">
    <source>
        <dbReference type="EMBL" id="KAK4541871.1"/>
    </source>
</evidence>
<dbReference type="PANTHER" id="PTHR12651">
    <property type="entry name" value="26S PROTEASOME NON-ATPASE REGULATORY SUBUNIT 9"/>
    <property type="match status" value="1"/>
</dbReference>
<accession>A0AAV9JAQ0</accession>
<comment type="similarity">
    <text evidence="1">Belongs to the proteasome subunit p27 family.</text>
</comment>
<dbReference type="InterPro" id="IPR035269">
    <property type="entry name" value="PSMD9"/>
</dbReference>
<dbReference type="Pfam" id="PF17820">
    <property type="entry name" value="PDZ_6"/>
    <property type="match status" value="1"/>
</dbReference>
<keyword evidence="2" id="KW-0143">Chaperone</keyword>
<dbReference type="SUPFAM" id="SSF50156">
    <property type="entry name" value="PDZ domain-like"/>
    <property type="match status" value="1"/>
</dbReference>
<evidence type="ECO:0000259" key="5">
    <source>
        <dbReference type="SMART" id="SM00228"/>
    </source>
</evidence>
<dbReference type="GO" id="GO:0005737">
    <property type="term" value="C:cytoplasm"/>
    <property type="evidence" value="ECO:0007669"/>
    <property type="project" value="TreeGrafter"/>
</dbReference>
<dbReference type="Gene3D" id="2.30.42.10">
    <property type="match status" value="1"/>
</dbReference>
<evidence type="ECO:0000256" key="4">
    <source>
        <dbReference type="SAM" id="MobiDB-lite"/>
    </source>
</evidence>
<dbReference type="AlphaFoldDB" id="A0AAV9JAQ0"/>
<organism evidence="6 7">
    <name type="scientific">Oleoguttula mirabilis</name>
    <dbReference type="NCBI Taxonomy" id="1507867"/>
    <lineage>
        <taxon>Eukaryota</taxon>
        <taxon>Fungi</taxon>
        <taxon>Dikarya</taxon>
        <taxon>Ascomycota</taxon>
        <taxon>Pezizomycotina</taxon>
        <taxon>Dothideomycetes</taxon>
        <taxon>Dothideomycetidae</taxon>
        <taxon>Mycosphaerellales</taxon>
        <taxon>Teratosphaeriaceae</taxon>
        <taxon>Oleoguttula</taxon>
    </lineage>
</organism>
<name>A0AAV9JAQ0_9PEZI</name>
<dbReference type="EMBL" id="JAVFHQ010000047">
    <property type="protein sequence ID" value="KAK4541871.1"/>
    <property type="molecule type" value="Genomic_DNA"/>
</dbReference>
<evidence type="ECO:0000256" key="1">
    <source>
        <dbReference type="ARBA" id="ARBA00005256"/>
    </source>
</evidence>
<dbReference type="FunFam" id="2.30.42.10:FF:000107">
    <property type="entry name" value="26S proteasome non-ATPase regulatory subunit 9"/>
    <property type="match status" value="1"/>
</dbReference>
<evidence type="ECO:0000256" key="3">
    <source>
        <dbReference type="ARBA" id="ARBA00068021"/>
    </source>
</evidence>
<evidence type="ECO:0000256" key="2">
    <source>
        <dbReference type="ARBA" id="ARBA00023186"/>
    </source>
</evidence>
<comment type="caution">
    <text evidence="6">The sequence shown here is derived from an EMBL/GenBank/DDBJ whole genome shotgun (WGS) entry which is preliminary data.</text>
</comment>
<dbReference type="GO" id="GO:0070682">
    <property type="term" value="P:proteasome regulatory particle assembly"/>
    <property type="evidence" value="ECO:0007669"/>
    <property type="project" value="InterPro"/>
</dbReference>
<dbReference type="InterPro" id="IPR041489">
    <property type="entry name" value="PDZ_6"/>
</dbReference>
<proteinExistence type="inferred from homology"/>
<protein>
    <recommendedName>
        <fullName evidence="3">Probable 26S proteasome regulatory subunit p27</fullName>
    </recommendedName>
</protein>
<evidence type="ECO:0000313" key="7">
    <source>
        <dbReference type="Proteomes" id="UP001324427"/>
    </source>
</evidence>
<dbReference type="Proteomes" id="UP001324427">
    <property type="component" value="Unassembled WGS sequence"/>
</dbReference>
<sequence>MDDLHAPTVASGPTSHATTNGSERKLTLPELIAKKENLEAELSALGSVLDSHNVNMNTSLTTFDGYPRADIDVAQIRTTRARIVRLKNDYKAVMAKLETAVQEQFAAGKVMDVSATARTQAQAAQSDTFGAGNSGSSATPAAIEPPFAKVNTVVPNSPAEQAGLKVGDKVTKFGSVNYTNHERLSRVAQVVQQNENHTILVKVLREASANAASRPLDLQLTPRRDWGGRGLLGCHLLPL</sequence>
<dbReference type="GO" id="GO:0005634">
    <property type="term" value="C:nucleus"/>
    <property type="evidence" value="ECO:0007669"/>
    <property type="project" value="TreeGrafter"/>
</dbReference>
<dbReference type="InterPro" id="IPR036034">
    <property type="entry name" value="PDZ_sf"/>
</dbReference>
<keyword evidence="7" id="KW-1185">Reference proteome</keyword>
<dbReference type="Gene3D" id="6.10.140.1710">
    <property type="match status" value="1"/>
</dbReference>
<gene>
    <name evidence="6" type="ORF">LTR36_007235</name>
</gene>